<dbReference type="Proteomes" id="UP000319865">
    <property type="component" value="Unassembled WGS sequence"/>
</dbReference>
<keyword evidence="1" id="KW-1133">Transmembrane helix</keyword>
<organism evidence="2 3">
    <name type="scientific">Blastococcus colisei</name>
    <dbReference type="NCBI Taxonomy" id="1564162"/>
    <lineage>
        <taxon>Bacteria</taxon>
        <taxon>Bacillati</taxon>
        <taxon>Actinomycetota</taxon>
        <taxon>Actinomycetes</taxon>
        <taxon>Geodermatophilales</taxon>
        <taxon>Geodermatophilaceae</taxon>
        <taxon>Blastococcus</taxon>
    </lineage>
</organism>
<name>A0A543PAE9_9ACTN</name>
<keyword evidence="3" id="KW-1185">Reference proteome</keyword>
<sequence>MTTATDSAVTRQTQDYLAAVEHELADLPAEDRSALLEDLALHLEALAQEDDDRPVAVRLGPPADYAADLRAAAGLPPRGSSARPETVGLRERLEGVLSSPHVARTAREMRRLLGELRPAWWVLHGYLVVLLPCLHERDGVSDFPVPAPLDDHLLGAVLVLAAVAGSVALGRRRLLRPWGVLVAAAGVVLLFFTFVAWDRSEVSRGANLDAAGFSPPEQAVGEYPLLSRYGPVTDVLPYAADGTPLEGVLLYDQDGRPLQVGFQEWWADGCRRVLEPPRAADGGPVSWSFPQTYELDRALEPNALGIDGSPVPTSQCDAELLRPELPLPQFSSPAP</sequence>
<feature type="transmembrane region" description="Helical" evidence="1">
    <location>
        <begin position="177"/>
        <end position="197"/>
    </location>
</feature>
<keyword evidence="1" id="KW-0812">Transmembrane</keyword>
<evidence type="ECO:0000313" key="3">
    <source>
        <dbReference type="Proteomes" id="UP000319865"/>
    </source>
</evidence>
<dbReference type="RefSeq" id="WP_142023849.1">
    <property type="nucleotide sequence ID" value="NZ_VFQE01000001.1"/>
</dbReference>
<keyword evidence="1" id="KW-0472">Membrane</keyword>
<dbReference type="AlphaFoldDB" id="A0A543PAE9"/>
<proteinExistence type="predicted"/>
<gene>
    <name evidence="2" type="ORF">FHU33_0415</name>
</gene>
<reference evidence="2 3" key="1">
    <citation type="submission" date="2019-06" db="EMBL/GenBank/DDBJ databases">
        <title>Sequencing the genomes of 1000 actinobacteria strains.</title>
        <authorList>
            <person name="Klenk H.-P."/>
        </authorList>
    </citation>
    <scope>NUCLEOTIDE SEQUENCE [LARGE SCALE GENOMIC DNA]</scope>
    <source>
        <strain evidence="2 3">DSM 46837</strain>
    </source>
</reference>
<accession>A0A543PAE9</accession>
<feature type="transmembrane region" description="Helical" evidence="1">
    <location>
        <begin position="152"/>
        <end position="170"/>
    </location>
</feature>
<comment type="caution">
    <text evidence="2">The sequence shown here is derived from an EMBL/GenBank/DDBJ whole genome shotgun (WGS) entry which is preliminary data.</text>
</comment>
<protein>
    <submittedName>
        <fullName evidence="2">Uncharacterized protein</fullName>
    </submittedName>
</protein>
<dbReference type="OrthoDB" id="5185521at2"/>
<evidence type="ECO:0000256" key="1">
    <source>
        <dbReference type="SAM" id="Phobius"/>
    </source>
</evidence>
<feature type="transmembrane region" description="Helical" evidence="1">
    <location>
        <begin position="112"/>
        <end position="132"/>
    </location>
</feature>
<evidence type="ECO:0000313" key="2">
    <source>
        <dbReference type="EMBL" id="TQN41061.1"/>
    </source>
</evidence>
<dbReference type="EMBL" id="VFQE01000001">
    <property type="protein sequence ID" value="TQN41061.1"/>
    <property type="molecule type" value="Genomic_DNA"/>
</dbReference>